<protein>
    <submittedName>
        <fullName evidence="1">Uncharacterized protein</fullName>
    </submittedName>
</protein>
<gene>
    <name evidence="1" type="ORF">AK812_SmicGene10353</name>
</gene>
<dbReference type="AlphaFoldDB" id="A0A1Q9EFW6"/>
<comment type="caution">
    <text evidence="1">The sequence shown here is derived from an EMBL/GenBank/DDBJ whole genome shotgun (WGS) entry which is preliminary data.</text>
</comment>
<sequence>MRLQKTVQVTYEEGMTVGSEIAGFRFDVSDPLAPFTVTGFSKKGPAQIAGVMVGWFLDVGALLREVAQNMEDLVFSRVSDNPSIDTRYPLYFVPRFLAQVTLTFMNGCSLSESAYLVMEAAGEVQGLQHRPPEASDSEETKEV</sequence>
<proteinExistence type="predicted"/>
<reference evidence="1 2" key="1">
    <citation type="submission" date="2016-02" db="EMBL/GenBank/DDBJ databases">
        <title>Genome analysis of coral dinoflagellate symbionts highlights evolutionary adaptations to a symbiotic lifestyle.</title>
        <authorList>
            <person name="Aranda M."/>
            <person name="Li Y."/>
            <person name="Liew Y.J."/>
            <person name="Baumgarten S."/>
            <person name="Simakov O."/>
            <person name="Wilson M."/>
            <person name="Piel J."/>
            <person name="Ashoor H."/>
            <person name="Bougouffa S."/>
            <person name="Bajic V.B."/>
            <person name="Ryu T."/>
            <person name="Ravasi T."/>
            <person name="Bayer T."/>
            <person name="Micklem G."/>
            <person name="Kim H."/>
            <person name="Bhak J."/>
            <person name="Lajeunesse T.C."/>
            <person name="Voolstra C.R."/>
        </authorList>
    </citation>
    <scope>NUCLEOTIDE SEQUENCE [LARGE SCALE GENOMIC DNA]</scope>
    <source>
        <strain evidence="1 2">CCMP2467</strain>
    </source>
</reference>
<dbReference type="EMBL" id="LSRX01000162">
    <property type="protein sequence ID" value="OLQ06336.1"/>
    <property type="molecule type" value="Genomic_DNA"/>
</dbReference>
<organism evidence="1 2">
    <name type="scientific">Symbiodinium microadriaticum</name>
    <name type="common">Dinoflagellate</name>
    <name type="synonym">Zooxanthella microadriatica</name>
    <dbReference type="NCBI Taxonomy" id="2951"/>
    <lineage>
        <taxon>Eukaryota</taxon>
        <taxon>Sar</taxon>
        <taxon>Alveolata</taxon>
        <taxon>Dinophyceae</taxon>
        <taxon>Suessiales</taxon>
        <taxon>Symbiodiniaceae</taxon>
        <taxon>Symbiodinium</taxon>
    </lineage>
</organism>
<dbReference type="OrthoDB" id="10443544at2759"/>
<accession>A0A1Q9EFW6</accession>
<dbReference type="Proteomes" id="UP000186817">
    <property type="component" value="Unassembled WGS sequence"/>
</dbReference>
<name>A0A1Q9EFW6_SYMMI</name>
<evidence type="ECO:0000313" key="2">
    <source>
        <dbReference type="Proteomes" id="UP000186817"/>
    </source>
</evidence>
<evidence type="ECO:0000313" key="1">
    <source>
        <dbReference type="EMBL" id="OLQ06336.1"/>
    </source>
</evidence>
<keyword evidence="2" id="KW-1185">Reference proteome</keyword>